<dbReference type="InterPro" id="IPR005656">
    <property type="entry name" value="MmgE_PrpD"/>
</dbReference>
<dbReference type="InterPro" id="IPR045336">
    <property type="entry name" value="MmgE_PrpD_N"/>
</dbReference>
<keyword evidence="6" id="KW-1185">Reference proteome</keyword>
<dbReference type="OrthoDB" id="43639at2157"/>
<dbReference type="GO" id="GO:0016829">
    <property type="term" value="F:lyase activity"/>
    <property type="evidence" value="ECO:0007669"/>
    <property type="project" value="InterPro"/>
</dbReference>
<dbReference type="AlphaFoldDB" id="A0A1N7FN76"/>
<dbReference type="InterPro" id="IPR036148">
    <property type="entry name" value="MmgE/PrpD_sf"/>
</dbReference>
<dbReference type="STRING" id="308853.SAMN05421752_107178"/>
<dbReference type="Proteomes" id="UP000185936">
    <property type="component" value="Unassembled WGS sequence"/>
</dbReference>
<dbReference type="PANTHER" id="PTHR16943:SF8">
    <property type="entry name" value="2-METHYLCITRATE DEHYDRATASE"/>
    <property type="match status" value="1"/>
</dbReference>
<gene>
    <name evidence="5" type="ORF">SAMN05421752_107178</name>
</gene>
<name>A0A1N7FN76_9EURY</name>
<comment type="similarity">
    <text evidence="1">Belongs to the PrpD family.</text>
</comment>
<evidence type="ECO:0000313" key="6">
    <source>
        <dbReference type="Proteomes" id="UP000185936"/>
    </source>
</evidence>
<proteinExistence type="inferred from homology"/>
<dbReference type="InterPro" id="IPR042183">
    <property type="entry name" value="MmgE/PrpD_sf_1"/>
</dbReference>
<dbReference type="Pfam" id="PF03972">
    <property type="entry name" value="MmgE_PrpD_N"/>
    <property type="match status" value="1"/>
</dbReference>
<dbReference type="Gene3D" id="3.30.1330.120">
    <property type="entry name" value="2-methylcitrate dehydratase PrpD"/>
    <property type="match status" value="1"/>
</dbReference>
<sequence>MTDADTGRAATELATFITSLSADDIPEEALRLAERAILDTVGVTLAGAAADAGEIATAAVHDGAGETTLLGQDATRPLSDAVFINGAAGHALDFDDVALAAMDGHPSVPMVAPLLAVAEREHASGRNVLTAFVAGFETQCYLSRPISPGHYEGGWHATSTVGVFGAAVAVAKLLELPQARVEHALGIAASMPAGLKRNFGSTTKPIHAGQAARSGTTAALLAAEGALADAAAIDGERGFFDSYRGDGQPDLERLPELGTRWSLLEDGIDVKKYPCCYYTHAAIHAASQLADTHGLAAEDIDDVAVTASQGAADALAHDDPSTGLEAKFSMPYLIASAIARERVDLAAFDDERIDDQPVQSVRERVSLTVDDDLPYDSNAATVEITTRSGERHEQFQAKPPGTHDNPLSNDELHEKFRLCAEHAPDAVDIDGARADLDALRTLSDVRRLLEKL</sequence>
<dbReference type="RefSeq" id="WP_076609353.1">
    <property type="nucleotide sequence ID" value="NZ_FTNR01000007.1"/>
</dbReference>
<dbReference type="PANTHER" id="PTHR16943">
    <property type="entry name" value="2-METHYLCITRATE DEHYDRATASE-RELATED"/>
    <property type="match status" value="1"/>
</dbReference>
<reference evidence="6" key="1">
    <citation type="submission" date="2017-01" db="EMBL/GenBank/DDBJ databases">
        <authorList>
            <person name="Varghese N."/>
            <person name="Submissions S."/>
        </authorList>
    </citation>
    <scope>NUCLEOTIDE SEQUENCE [LARGE SCALE GENOMIC DNA]</scope>
    <source>
        <strain evidence="6">type strain: HArc-</strain>
    </source>
</reference>
<evidence type="ECO:0000256" key="2">
    <source>
        <dbReference type="SAM" id="MobiDB-lite"/>
    </source>
</evidence>
<dbReference type="SUPFAM" id="SSF103378">
    <property type="entry name" value="2-methylcitrate dehydratase PrpD"/>
    <property type="match status" value="1"/>
</dbReference>
<dbReference type="Pfam" id="PF19305">
    <property type="entry name" value="MmgE_PrpD_C"/>
    <property type="match status" value="1"/>
</dbReference>
<feature type="domain" description="MmgE/PrpD N-terminal" evidence="3">
    <location>
        <begin position="12"/>
        <end position="250"/>
    </location>
</feature>
<evidence type="ECO:0000256" key="1">
    <source>
        <dbReference type="ARBA" id="ARBA00006174"/>
    </source>
</evidence>
<accession>A0A1N7FN76</accession>
<dbReference type="InterPro" id="IPR045337">
    <property type="entry name" value="MmgE_PrpD_C"/>
</dbReference>
<evidence type="ECO:0000259" key="3">
    <source>
        <dbReference type="Pfam" id="PF03972"/>
    </source>
</evidence>
<dbReference type="Gene3D" id="1.10.4100.10">
    <property type="entry name" value="2-methylcitrate dehydratase PrpD"/>
    <property type="match status" value="1"/>
</dbReference>
<protein>
    <submittedName>
        <fullName evidence="5">2-methylcitrate dehydratase PrpD</fullName>
    </submittedName>
</protein>
<evidence type="ECO:0000313" key="5">
    <source>
        <dbReference type="EMBL" id="SIS01740.1"/>
    </source>
</evidence>
<evidence type="ECO:0000259" key="4">
    <source>
        <dbReference type="Pfam" id="PF19305"/>
    </source>
</evidence>
<dbReference type="InterPro" id="IPR042188">
    <property type="entry name" value="MmgE/PrpD_sf_2"/>
</dbReference>
<organism evidence="5 6">
    <name type="scientific">Natronorubrum thiooxidans</name>
    <dbReference type="NCBI Taxonomy" id="308853"/>
    <lineage>
        <taxon>Archaea</taxon>
        <taxon>Methanobacteriati</taxon>
        <taxon>Methanobacteriota</taxon>
        <taxon>Stenosarchaea group</taxon>
        <taxon>Halobacteria</taxon>
        <taxon>Halobacteriales</taxon>
        <taxon>Natrialbaceae</taxon>
        <taxon>Natronorubrum</taxon>
    </lineage>
</organism>
<feature type="region of interest" description="Disordered" evidence="2">
    <location>
        <begin position="386"/>
        <end position="409"/>
    </location>
</feature>
<dbReference type="EMBL" id="FTNR01000007">
    <property type="protein sequence ID" value="SIS01740.1"/>
    <property type="molecule type" value="Genomic_DNA"/>
</dbReference>
<feature type="domain" description="MmgE/PrpD C-terminal" evidence="4">
    <location>
        <begin position="273"/>
        <end position="424"/>
    </location>
</feature>